<dbReference type="EMBL" id="GBRH01176552">
    <property type="protein sequence ID" value="JAE21344.1"/>
    <property type="molecule type" value="Transcribed_RNA"/>
</dbReference>
<feature type="transmembrane region" description="Helical" evidence="1">
    <location>
        <begin position="6"/>
        <end position="23"/>
    </location>
</feature>
<sequence>MDEADQLYYFSATGITAYIFFQFDSNRSLGARDMSRCQPKHKRTSFGGLIGIVFLLKKVLYTHKKLSKNLIALFCTCTLDIADV</sequence>
<accession>A0A0A9GD17</accession>
<keyword evidence="1" id="KW-0472">Membrane</keyword>
<reference evidence="2" key="1">
    <citation type="submission" date="2014-09" db="EMBL/GenBank/DDBJ databases">
        <authorList>
            <person name="Magalhaes I.L.F."/>
            <person name="Oliveira U."/>
            <person name="Santos F.R."/>
            <person name="Vidigal T.H.D.A."/>
            <person name="Brescovit A.D."/>
            <person name="Santos A.J."/>
        </authorList>
    </citation>
    <scope>NUCLEOTIDE SEQUENCE</scope>
    <source>
        <tissue evidence="2">Shoot tissue taken approximately 20 cm above the soil surface</tissue>
    </source>
</reference>
<evidence type="ECO:0000256" key="1">
    <source>
        <dbReference type="SAM" id="Phobius"/>
    </source>
</evidence>
<reference evidence="2" key="2">
    <citation type="journal article" date="2015" name="Data Brief">
        <title>Shoot transcriptome of the giant reed, Arundo donax.</title>
        <authorList>
            <person name="Barrero R.A."/>
            <person name="Guerrero F.D."/>
            <person name="Moolhuijzen P."/>
            <person name="Goolsby J.A."/>
            <person name="Tidwell J."/>
            <person name="Bellgard S.E."/>
            <person name="Bellgard M.I."/>
        </authorList>
    </citation>
    <scope>NUCLEOTIDE SEQUENCE</scope>
    <source>
        <tissue evidence="2">Shoot tissue taken approximately 20 cm above the soil surface</tissue>
    </source>
</reference>
<keyword evidence="1" id="KW-1133">Transmembrane helix</keyword>
<proteinExistence type="predicted"/>
<organism evidence="2">
    <name type="scientific">Arundo donax</name>
    <name type="common">Giant reed</name>
    <name type="synonym">Donax arundinaceus</name>
    <dbReference type="NCBI Taxonomy" id="35708"/>
    <lineage>
        <taxon>Eukaryota</taxon>
        <taxon>Viridiplantae</taxon>
        <taxon>Streptophyta</taxon>
        <taxon>Embryophyta</taxon>
        <taxon>Tracheophyta</taxon>
        <taxon>Spermatophyta</taxon>
        <taxon>Magnoliopsida</taxon>
        <taxon>Liliopsida</taxon>
        <taxon>Poales</taxon>
        <taxon>Poaceae</taxon>
        <taxon>PACMAD clade</taxon>
        <taxon>Arundinoideae</taxon>
        <taxon>Arundineae</taxon>
        <taxon>Arundo</taxon>
    </lineage>
</organism>
<name>A0A0A9GD17_ARUDO</name>
<keyword evidence="1" id="KW-0812">Transmembrane</keyword>
<protein>
    <submittedName>
        <fullName evidence="2">Uncharacterized protein</fullName>
    </submittedName>
</protein>
<feature type="transmembrane region" description="Helical" evidence="1">
    <location>
        <begin position="44"/>
        <end position="61"/>
    </location>
</feature>
<dbReference type="AlphaFoldDB" id="A0A0A9GD17"/>
<evidence type="ECO:0000313" key="2">
    <source>
        <dbReference type="EMBL" id="JAE21344.1"/>
    </source>
</evidence>